<feature type="compositionally biased region" description="Basic and acidic residues" evidence="6">
    <location>
        <begin position="186"/>
        <end position="204"/>
    </location>
</feature>
<keyword evidence="4" id="KW-0862">Zinc</keyword>
<dbReference type="PROSITE" id="PS50102">
    <property type="entry name" value="RRM"/>
    <property type="match status" value="1"/>
</dbReference>
<evidence type="ECO:0000256" key="3">
    <source>
        <dbReference type="ARBA" id="ARBA00023242"/>
    </source>
</evidence>
<sequence length="289" mass="33751">MSGRSQLFVGRLPLDVRERDIERIFEKYGKLLRCDVKYGTGMAYAFVDYDDRRDAEDAIRYENGREMRGQSMVVEWARGPSYRSSTYSVKSGGGLSRSAYEECYHCRRSGHWARDCPKLERDRYYPRRNRSRSRSRRGKSYSRSRSRSKERRSYRKRSRSCSRSRGNSKKNHSRTRSRSLSGSRSHSREHEDEKQRSNKDDGHSRSRSPSKSRSPSPESMKCKSRSPSEENVHEEKGNEDDKEWDNCSRSRSHSVSRSPDKSPTIHNHKDQNDDGDAGSEQNDRQESTP</sequence>
<keyword evidence="4" id="KW-0479">Metal-binding</keyword>
<keyword evidence="3" id="KW-0539">Nucleus</keyword>
<feature type="domain" description="RRM" evidence="7">
    <location>
        <begin position="5"/>
        <end position="79"/>
    </location>
</feature>
<accession>A0ABM1B2B3</accession>
<dbReference type="InterPro" id="IPR000504">
    <property type="entry name" value="RRM_dom"/>
</dbReference>
<proteinExistence type="predicted"/>
<evidence type="ECO:0000256" key="2">
    <source>
        <dbReference type="ARBA" id="ARBA00022884"/>
    </source>
</evidence>
<feature type="domain" description="CCHC-type" evidence="8">
    <location>
        <begin position="103"/>
        <end position="118"/>
    </location>
</feature>
<dbReference type="InterPro" id="IPR012677">
    <property type="entry name" value="Nucleotide-bd_a/b_plait_sf"/>
</dbReference>
<evidence type="ECO:0000256" key="4">
    <source>
        <dbReference type="PROSITE-ProRule" id="PRU00047"/>
    </source>
</evidence>
<dbReference type="Pfam" id="PF00076">
    <property type="entry name" value="RRM_1"/>
    <property type="match status" value="1"/>
</dbReference>
<dbReference type="SMART" id="SM00343">
    <property type="entry name" value="ZnF_C2HC"/>
    <property type="match status" value="1"/>
</dbReference>
<name>A0ABM1B2B3_LIMPO</name>
<comment type="subcellular location">
    <subcellularLocation>
        <location evidence="1">Nucleus</location>
    </subcellularLocation>
</comment>
<dbReference type="SMART" id="SM00360">
    <property type="entry name" value="RRM"/>
    <property type="match status" value="1"/>
</dbReference>
<dbReference type="Pfam" id="PF00098">
    <property type="entry name" value="zf-CCHC"/>
    <property type="match status" value="1"/>
</dbReference>
<dbReference type="PROSITE" id="PS50158">
    <property type="entry name" value="ZF_CCHC"/>
    <property type="match status" value="1"/>
</dbReference>
<protein>
    <submittedName>
        <fullName evidence="10">Probable splicing factor, arginine/serine-rich 6 isoform X1</fullName>
    </submittedName>
</protein>
<dbReference type="InterPro" id="IPR036875">
    <property type="entry name" value="Znf_CCHC_sf"/>
</dbReference>
<dbReference type="Gene3D" id="4.10.60.10">
    <property type="entry name" value="Zinc finger, CCHC-type"/>
    <property type="match status" value="1"/>
</dbReference>
<reference evidence="10" key="1">
    <citation type="submission" date="2025-08" db="UniProtKB">
        <authorList>
            <consortium name="RefSeq"/>
        </authorList>
    </citation>
    <scope>IDENTIFICATION</scope>
    <source>
        <tissue evidence="10">Muscle</tissue>
    </source>
</reference>
<dbReference type="GeneID" id="106458390"/>
<keyword evidence="9" id="KW-1185">Reference proteome</keyword>
<dbReference type="PANTHER" id="PTHR48038">
    <property type="entry name" value="RIBONUCLEOPROTEIN RB97D"/>
    <property type="match status" value="1"/>
</dbReference>
<evidence type="ECO:0000256" key="6">
    <source>
        <dbReference type="SAM" id="MobiDB-lite"/>
    </source>
</evidence>
<evidence type="ECO:0000313" key="10">
    <source>
        <dbReference type="RefSeq" id="XP_013773353.1"/>
    </source>
</evidence>
<evidence type="ECO:0000256" key="5">
    <source>
        <dbReference type="PROSITE-ProRule" id="PRU00176"/>
    </source>
</evidence>
<keyword evidence="4" id="KW-0863">Zinc-finger</keyword>
<dbReference type="InterPro" id="IPR035979">
    <property type="entry name" value="RBD_domain_sf"/>
</dbReference>
<dbReference type="SUPFAM" id="SSF54928">
    <property type="entry name" value="RNA-binding domain, RBD"/>
    <property type="match status" value="1"/>
</dbReference>
<evidence type="ECO:0000313" key="9">
    <source>
        <dbReference type="Proteomes" id="UP000694941"/>
    </source>
</evidence>
<evidence type="ECO:0000256" key="1">
    <source>
        <dbReference type="ARBA" id="ARBA00004123"/>
    </source>
</evidence>
<dbReference type="Gene3D" id="3.30.70.330">
    <property type="match status" value="1"/>
</dbReference>
<dbReference type="PANTHER" id="PTHR48038:SF3">
    <property type="entry name" value="SPLICING FACTOR, ARGININE_SERINE-RICH 1-RELATED"/>
    <property type="match status" value="1"/>
</dbReference>
<dbReference type="Proteomes" id="UP000694941">
    <property type="component" value="Unplaced"/>
</dbReference>
<evidence type="ECO:0000259" key="8">
    <source>
        <dbReference type="PROSITE" id="PS50158"/>
    </source>
</evidence>
<gene>
    <name evidence="10" type="primary">LOC106458390</name>
</gene>
<feature type="compositionally biased region" description="Basic residues" evidence="6">
    <location>
        <begin position="126"/>
        <end position="177"/>
    </location>
</feature>
<feature type="region of interest" description="Disordered" evidence="6">
    <location>
        <begin position="126"/>
        <end position="289"/>
    </location>
</feature>
<evidence type="ECO:0000259" key="7">
    <source>
        <dbReference type="PROSITE" id="PS50102"/>
    </source>
</evidence>
<dbReference type="InterPro" id="IPR001878">
    <property type="entry name" value="Znf_CCHC"/>
</dbReference>
<feature type="compositionally biased region" description="Basic and acidic residues" evidence="6">
    <location>
        <begin position="226"/>
        <end position="236"/>
    </location>
</feature>
<dbReference type="RefSeq" id="XP_013773353.1">
    <property type="nucleotide sequence ID" value="XM_013917899.2"/>
</dbReference>
<organism evidence="9 10">
    <name type="scientific">Limulus polyphemus</name>
    <name type="common">Atlantic horseshoe crab</name>
    <dbReference type="NCBI Taxonomy" id="6850"/>
    <lineage>
        <taxon>Eukaryota</taxon>
        <taxon>Metazoa</taxon>
        <taxon>Ecdysozoa</taxon>
        <taxon>Arthropoda</taxon>
        <taxon>Chelicerata</taxon>
        <taxon>Merostomata</taxon>
        <taxon>Xiphosura</taxon>
        <taxon>Limulidae</taxon>
        <taxon>Limulus</taxon>
    </lineage>
</organism>
<dbReference type="SUPFAM" id="SSF57756">
    <property type="entry name" value="Retrovirus zinc finger-like domains"/>
    <property type="match status" value="1"/>
</dbReference>
<keyword evidence="2 5" id="KW-0694">RNA-binding</keyword>